<feature type="transmembrane region" description="Helical" evidence="1">
    <location>
        <begin position="7"/>
        <end position="26"/>
    </location>
</feature>
<organism evidence="2 3">
    <name type="scientific">Mycobacterium simulans</name>
    <dbReference type="NCBI Taxonomy" id="627089"/>
    <lineage>
        <taxon>Bacteria</taxon>
        <taxon>Bacillati</taxon>
        <taxon>Actinomycetota</taxon>
        <taxon>Actinomycetes</taxon>
        <taxon>Mycobacteriales</taxon>
        <taxon>Mycobacteriaceae</taxon>
        <taxon>Mycobacterium</taxon>
    </lineage>
</organism>
<evidence type="ECO:0000256" key="1">
    <source>
        <dbReference type="SAM" id="Phobius"/>
    </source>
</evidence>
<dbReference type="AlphaFoldDB" id="A0A7Z7INH5"/>
<comment type="caution">
    <text evidence="2">The sequence shown here is derived from an EMBL/GenBank/DDBJ whole genome shotgun (WGS) entry which is preliminary data.</text>
</comment>
<keyword evidence="3" id="KW-1185">Reference proteome</keyword>
<protein>
    <recommendedName>
        <fullName evidence="4">TIGR02611 family protein</fullName>
    </recommendedName>
</protein>
<evidence type="ECO:0000313" key="3">
    <source>
        <dbReference type="Proteomes" id="UP000554965"/>
    </source>
</evidence>
<proteinExistence type="predicted"/>
<gene>
    <name evidence="2" type="ORF">MSIMFB_03015</name>
</gene>
<reference evidence="2 3" key="1">
    <citation type="submission" date="2017-10" db="EMBL/GenBank/DDBJ databases">
        <authorList>
            <consortium name="Urmite Genomes"/>
        </authorList>
    </citation>
    <scope>NUCLEOTIDE SEQUENCE [LARGE SCALE GENOMIC DNA]</scope>
    <source>
        <strain evidence="2 3">FB-527</strain>
    </source>
</reference>
<name>A0A7Z7INH5_9MYCO</name>
<dbReference type="PROSITE" id="PS51257">
    <property type="entry name" value="PROKAR_LIPOPROTEIN"/>
    <property type="match status" value="1"/>
</dbReference>
<evidence type="ECO:0008006" key="4">
    <source>
        <dbReference type="Google" id="ProtNLM"/>
    </source>
</evidence>
<dbReference type="Proteomes" id="UP000554965">
    <property type="component" value="Unassembled WGS sequence"/>
</dbReference>
<keyword evidence="1" id="KW-0472">Membrane</keyword>
<keyword evidence="1" id="KW-1133">Transmembrane helix</keyword>
<dbReference type="EMBL" id="OCTY01000002">
    <property type="protein sequence ID" value="SOJ55531.1"/>
    <property type="molecule type" value="Genomic_DNA"/>
</dbReference>
<evidence type="ECO:0000313" key="2">
    <source>
        <dbReference type="EMBL" id="SOJ55531.1"/>
    </source>
</evidence>
<feature type="transmembrane region" description="Helical" evidence="1">
    <location>
        <begin position="71"/>
        <end position="92"/>
    </location>
</feature>
<sequence length="96" mass="10700">MPVRATLAVIGGALLVSCIPLIVLLPEAGIPALLVSFRLLAVEIDWAARAYAWTDWRFTQMRDWFHRQSGLVRAAILTGLLLVAAALVWWLVYELV</sequence>
<keyword evidence="1" id="KW-0812">Transmembrane</keyword>
<accession>A0A7Z7INH5</accession>